<reference evidence="2" key="1">
    <citation type="journal article" date="2020" name="Nature">
        <title>Giant virus diversity and host interactions through global metagenomics.</title>
        <authorList>
            <person name="Schulz F."/>
            <person name="Roux S."/>
            <person name="Paez-Espino D."/>
            <person name="Jungbluth S."/>
            <person name="Walsh D.A."/>
            <person name="Denef V.J."/>
            <person name="McMahon K.D."/>
            <person name="Konstantinidis K.T."/>
            <person name="Eloe-Fadrosh E.A."/>
            <person name="Kyrpides N.C."/>
            <person name="Woyke T."/>
        </authorList>
    </citation>
    <scope>NUCLEOTIDE SEQUENCE</scope>
    <source>
        <strain evidence="2">GVMAG-M-3300027747-57</strain>
    </source>
</reference>
<feature type="region of interest" description="Disordered" evidence="1">
    <location>
        <begin position="388"/>
        <end position="414"/>
    </location>
</feature>
<name>A0A6C0JJK2_9ZZZZ</name>
<sequence length="414" mass="48725">MCDKVDEFYSELVEKYKTNRNRLEIINLVKTYCEENIERCIYLLKKKLEVDFSNDVNCQYLYLKTPDNYGCDLRELFFKRNGELINDDGQDALIHRQELLQLFKEKRYLPNGKKIPHILTDIDDTLYPNHAAGIAGSDLSWFLHEHFPGIIRFYELFYSNISDEECRYSTVLSATPGPLKSSKLKDKKRSIKNILGDKYGFIQGEESKLKQLFNTGNRFQLYGDIKYQRYKEYCLLFPEHQIIFIGDNGQGDLMAGEKMMANLKTDTNDHDTMVFIHEIIESSGLKNSRNKNLSFIRFFKNYLELGKIFLGLRLISDNNVAQLKETIIGELQNNIHKICDRRDFALCKRNKKYLEMIDHYLCCYDDIKNCFNDPLCIEERDIAIKDGGKKRTNKKKKKNRKTKKQRKLNNLLPP</sequence>
<proteinExistence type="predicted"/>
<dbReference type="AlphaFoldDB" id="A0A6C0JJK2"/>
<evidence type="ECO:0008006" key="3">
    <source>
        <dbReference type="Google" id="ProtNLM"/>
    </source>
</evidence>
<dbReference type="PANTHER" id="PTHR40861:SF1">
    <property type="entry name" value="PHOSPHATIDATE PHOSPHATASE APP1 CATALYTIC DOMAIN-CONTAINING PROTEIN"/>
    <property type="match status" value="1"/>
</dbReference>
<dbReference type="EMBL" id="MN740430">
    <property type="protein sequence ID" value="QHU05975.1"/>
    <property type="molecule type" value="Genomic_DNA"/>
</dbReference>
<evidence type="ECO:0000313" key="2">
    <source>
        <dbReference type="EMBL" id="QHU05975.1"/>
    </source>
</evidence>
<dbReference type="PANTHER" id="PTHR40861">
    <property type="entry name" value="DUF2183 DOMAIN-CONTAINING PROTEIN"/>
    <property type="match status" value="1"/>
</dbReference>
<protein>
    <recommendedName>
        <fullName evidence="3">Phosphatidate phosphatase APP1 catalytic domain-containing protein</fullName>
    </recommendedName>
</protein>
<feature type="compositionally biased region" description="Basic residues" evidence="1">
    <location>
        <begin position="390"/>
        <end position="407"/>
    </location>
</feature>
<organism evidence="2">
    <name type="scientific">viral metagenome</name>
    <dbReference type="NCBI Taxonomy" id="1070528"/>
    <lineage>
        <taxon>unclassified sequences</taxon>
        <taxon>metagenomes</taxon>
        <taxon>organismal metagenomes</taxon>
    </lineage>
</organism>
<evidence type="ECO:0000256" key="1">
    <source>
        <dbReference type="SAM" id="MobiDB-lite"/>
    </source>
</evidence>
<accession>A0A6C0JJK2</accession>